<dbReference type="GO" id="GO:0009317">
    <property type="term" value="C:acetyl-CoA carboxylase complex"/>
    <property type="evidence" value="ECO:0007669"/>
    <property type="project" value="InterPro"/>
</dbReference>
<feature type="domain" description="Lipoyl-binding" evidence="10">
    <location>
        <begin position="80"/>
        <end position="156"/>
    </location>
</feature>
<evidence type="ECO:0000256" key="8">
    <source>
        <dbReference type="RuleBase" id="RU364072"/>
    </source>
</evidence>
<reference evidence="11" key="1">
    <citation type="submission" date="2022-06" db="EMBL/GenBank/DDBJ databases">
        <title>Genomic Encyclopedia of Archaeal and Bacterial Type Strains, Phase II (KMG-II): from individual species to whole genera.</title>
        <authorList>
            <person name="Goeker M."/>
        </authorList>
    </citation>
    <scope>NUCLEOTIDE SEQUENCE</scope>
    <source>
        <strain evidence="11">DSM 43935</strain>
    </source>
</reference>
<sequence length="162" mass="16826">MSTEPTFAASMELAELREQTRRLANDLAGSLRRIKVSSGQTCIEVEWQQPAATGASPVAAPAAPAESTGTEETAEPEPGGVPVTSPMVGTFYGSPKPGADPFVSVGAMVEPGQTIGLIEAMKLFNPITAECGGVVTEILVRDAEPVEYGQPLMTLVTEPGQP</sequence>
<proteinExistence type="predicted"/>
<dbReference type="Pfam" id="PF00364">
    <property type="entry name" value="Biotin_lipoyl"/>
    <property type="match status" value="1"/>
</dbReference>
<evidence type="ECO:0000256" key="5">
    <source>
        <dbReference type="ARBA" id="ARBA00023098"/>
    </source>
</evidence>
<comment type="function">
    <text evidence="8">This protein is a component of the acetyl coenzyme A carboxylase complex; first, biotin carboxylase catalyzes the carboxylation of the carrier protein and then the transcarboxylase transfers the carboxyl group to form malonyl-CoA.</text>
</comment>
<dbReference type="PROSITE" id="PS00188">
    <property type="entry name" value="BIOTIN"/>
    <property type="match status" value="1"/>
</dbReference>
<feature type="compositionally biased region" description="Low complexity" evidence="9">
    <location>
        <begin position="52"/>
        <end position="82"/>
    </location>
</feature>
<feature type="region of interest" description="Disordered" evidence="9">
    <location>
        <begin position="52"/>
        <end position="89"/>
    </location>
</feature>
<keyword evidence="7 8" id="KW-0092">Biotin</keyword>
<dbReference type="CDD" id="cd06850">
    <property type="entry name" value="biotinyl_domain"/>
    <property type="match status" value="1"/>
</dbReference>
<evidence type="ECO:0000256" key="6">
    <source>
        <dbReference type="ARBA" id="ARBA00023160"/>
    </source>
</evidence>
<keyword evidence="5 8" id="KW-0443">Lipid metabolism</keyword>
<evidence type="ECO:0000256" key="7">
    <source>
        <dbReference type="ARBA" id="ARBA00023267"/>
    </source>
</evidence>
<evidence type="ECO:0000256" key="2">
    <source>
        <dbReference type="ARBA" id="ARBA00017562"/>
    </source>
</evidence>
<dbReference type="InterPro" id="IPR050709">
    <property type="entry name" value="Biotin_Carboxyl_Carrier/Decarb"/>
</dbReference>
<evidence type="ECO:0000256" key="1">
    <source>
        <dbReference type="ARBA" id="ARBA00005194"/>
    </source>
</evidence>
<comment type="caution">
    <text evidence="11">The sequence shown here is derived from an EMBL/GenBank/DDBJ whole genome shotgun (WGS) entry which is preliminary data.</text>
</comment>
<evidence type="ECO:0000313" key="12">
    <source>
        <dbReference type="Proteomes" id="UP001206128"/>
    </source>
</evidence>
<dbReference type="SUPFAM" id="SSF51230">
    <property type="entry name" value="Single hybrid motif"/>
    <property type="match status" value="1"/>
</dbReference>
<keyword evidence="6 8" id="KW-0275">Fatty acid biosynthesis</keyword>
<keyword evidence="3 8" id="KW-0444">Lipid biosynthesis</keyword>
<dbReference type="InterPro" id="IPR001249">
    <property type="entry name" value="AcCoA_biotinCC"/>
</dbReference>
<dbReference type="InterPro" id="IPR011053">
    <property type="entry name" value="Single_hybrid_motif"/>
</dbReference>
<dbReference type="GO" id="GO:0006633">
    <property type="term" value="P:fatty acid biosynthetic process"/>
    <property type="evidence" value="ECO:0007669"/>
    <property type="project" value="UniProtKB-KW"/>
</dbReference>
<evidence type="ECO:0000256" key="9">
    <source>
        <dbReference type="SAM" id="MobiDB-lite"/>
    </source>
</evidence>
<dbReference type="InterPro" id="IPR001882">
    <property type="entry name" value="Biotin_BS"/>
</dbReference>
<evidence type="ECO:0000259" key="10">
    <source>
        <dbReference type="PROSITE" id="PS50968"/>
    </source>
</evidence>
<dbReference type="GO" id="GO:0003989">
    <property type="term" value="F:acetyl-CoA carboxylase activity"/>
    <property type="evidence" value="ECO:0007669"/>
    <property type="project" value="InterPro"/>
</dbReference>
<dbReference type="PANTHER" id="PTHR45266">
    <property type="entry name" value="OXALOACETATE DECARBOXYLASE ALPHA CHAIN"/>
    <property type="match status" value="1"/>
</dbReference>
<keyword evidence="4 8" id="KW-0276">Fatty acid metabolism</keyword>
<dbReference type="PRINTS" id="PR01071">
    <property type="entry name" value="ACOABIOTINCC"/>
</dbReference>
<dbReference type="Proteomes" id="UP001206128">
    <property type="component" value="Unassembled WGS sequence"/>
</dbReference>
<comment type="pathway">
    <text evidence="1 8">Lipid metabolism; fatty acid biosynthesis.</text>
</comment>
<evidence type="ECO:0000256" key="3">
    <source>
        <dbReference type="ARBA" id="ARBA00022516"/>
    </source>
</evidence>
<name>A0AAE3GHI2_9PSEU</name>
<accession>A0AAE3GHI2</accession>
<protein>
    <recommendedName>
        <fullName evidence="2 8">Biotin carboxyl carrier protein of acetyl-CoA carboxylase</fullName>
    </recommendedName>
</protein>
<dbReference type="AlphaFoldDB" id="A0AAE3GHI2"/>
<dbReference type="PROSITE" id="PS50968">
    <property type="entry name" value="BIOTINYL_LIPOYL"/>
    <property type="match status" value="1"/>
</dbReference>
<organism evidence="11 12">
    <name type="scientific">Goodfellowiella coeruleoviolacea</name>
    <dbReference type="NCBI Taxonomy" id="334858"/>
    <lineage>
        <taxon>Bacteria</taxon>
        <taxon>Bacillati</taxon>
        <taxon>Actinomycetota</taxon>
        <taxon>Actinomycetes</taxon>
        <taxon>Pseudonocardiales</taxon>
        <taxon>Pseudonocardiaceae</taxon>
        <taxon>Goodfellowiella</taxon>
    </lineage>
</organism>
<evidence type="ECO:0000256" key="4">
    <source>
        <dbReference type="ARBA" id="ARBA00022832"/>
    </source>
</evidence>
<dbReference type="PANTHER" id="PTHR45266:SF3">
    <property type="entry name" value="OXALOACETATE DECARBOXYLASE ALPHA CHAIN"/>
    <property type="match status" value="1"/>
</dbReference>
<dbReference type="InterPro" id="IPR000089">
    <property type="entry name" value="Biotin_lipoyl"/>
</dbReference>
<dbReference type="RefSeq" id="WP_253774418.1">
    <property type="nucleotide sequence ID" value="NZ_JAMTCK010000010.1"/>
</dbReference>
<dbReference type="EMBL" id="JAMTCK010000010">
    <property type="protein sequence ID" value="MCP2167484.1"/>
    <property type="molecule type" value="Genomic_DNA"/>
</dbReference>
<gene>
    <name evidence="11" type="ORF">LX83_004357</name>
</gene>
<keyword evidence="12" id="KW-1185">Reference proteome</keyword>
<dbReference type="Gene3D" id="2.40.50.100">
    <property type="match status" value="1"/>
</dbReference>
<evidence type="ECO:0000313" key="11">
    <source>
        <dbReference type="EMBL" id="MCP2167484.1"/>
    </source>
</evidence>